<dbReference type="GeneID" id="77802069"/>
<protein>
    <submittedName>
        <fullName evidence="2">Uncharacterized protein</fullName>
    </submittedName>
</protein>
<evidence type="ECO:0000313" key="3">
    <source>
        <dbReference type="Proteomes" id="UP001164743"/>
    </source>
</evidence>
<dbReference type="EMBL" id="CP110431">
    <property type="protein sequence ID" value="WAQ89592.1"/>
    <property type="molecule type" value="Genomic_DNA"/>
</dbReference>
<dbReference type="Proteomes" id="UP001164743">
    <property type="component" value="Chromosome 11A"/>
</dbReference>
<evidence type="ECO:0000313" key="2">
    <source>
        <dbReference type="EMBL" id="WAQ89592.1"/>
    </source>
</evidence>
<name>A0ABY7D3U5_9BASI</name>
<proteinExistence type="predicted"/>
<reference evidence="2" key="1">
    <citation type="submission" date="2022-10" db="EMBL/GenBank/DDBJ databases">
        <title>Puccinia triticina Genome sequencing and assembly.</title>
        <authorList>
            <person name="Li C."/>
        </authorList>
    </citation>
    <scope>NUCLEOTIDE SEQUENCE</scope>
    <source>
        <strain evidence="2">Pt15</strain>
    </source>
</reference>
<organism evidence="2 3">
    <name type="scientific">Puccinia triticina</name>
    <dbReference type="NCBI Taxonomy" id="208348"/>
    <lineage>
        <taxon>Eukaryota</taxon>
        <taxon>Fungi</taxon>
        <taxon>Dikarya</taxon>
        <taxon>Basidiomycota</taxon>
        <taxon>Pucciniomycotina</taxon>
        <taxon>Pucciniomycetes</taxon>
        <taxon>Pucciniales</taxon>
        <taxon>Pucciniaceae</taxon>
        <taxon>Puccinia</taxon>
    </lineage>
</organism>
<sequence length="66" mass="7071">MSEAPAESNINHPSTSPDTGNGNHPPPSHRWESSPVVFVLQATSQDSYPSKAILAGCLSLKVRPHH</sequence>
<gene>
    <name evidence="2" type="ORF">PtA15_11A282</name>
</gene>
<evidence type="ECO:0000256" key="1">
    <source>
        <dbReference type="SAM" id="MobiDB-lite"/>
    </source>
</evidence>
<dbReference type="RefSeq" id="XP_053025147.1">
    <property type="nucleotide sequence ID" value="XM_053161174.1"/>
</dbReference>
<feature type="region of interest" description="Disordered" evidence="1">
    <location>
        <begin position="1"/>
        <end position="32"/>
    </location>
</feature>
<keyword evidence="3" id="KW-1185">Reference proteome</keyword>
<accession>A0ABY7D3U5</accession>
<feature type="compositionally biased region" description="Polar residues" evidence="1">
    <location>
        <begin position="8"/>
        <end position="22"/>
    </location>
</feature>